<accession>A0A1X6P224</accession>
<reference evidence="2 3" key="1">
    <citation type="submission" date="2017-03" db="EMBL/GenBank/DDBJ databases">
        <title>WGS assembly of Porphyra umbilicalis.</title>
        <authorList>
            <person name="Brawley S.H."/>
            <person name="Blouin N.A."/>
            <person name="Ficko-Blean E."/>
            <person name="Wheeler G.L."/>
            <person name="Lohr M."/>
            <person name="Goodson H.V."/>
            <person name="Jenkins J.W."/>
            <person name="Blaby-Haas C.E."/>
            <person name="Helliwell K.E."/>
            <person name="Chan C."/>
            <person name="Marriage T."/>
            <person name="Bhattacharya D."/>
            <person name="Klein A.S."/>
            <person name="Badis Y."/>
            <person name="Brodie J."/>
            <person name="Cao Y."/>
            <person name="Collen J."/>
            <person name="Dittami S.M."/>
            <person name="Gachon C.M."/>
            <person name="Green B.R."/>
            <person name="Karpowicz S."/>
            <person name="Kim J.W."/>
            <person name="Kudahl U."/>
            <person name="Lin S."/>
            <person name="Michel G."/>
            <person name="Mittag M."/>
            <person name="Olson B.J."/>
            <person name="Pangilinan J."/>
            <person name="Peng Y."/>
            <person name="Qiu H."/>
            <person name="Shu S."/>
            <person name="Singer J.T."/>
            <person name="Smith A.G."/>
            <person name="Sprecher B.N."/>
            <person name="Wagner V."/>
            <person name="Wang W."/>
            <person name="Wang Z.-Y."/>
            <person name="Yan J."/>
            <person name="Yarish C."/>
            <person name="Zoeuner-Riek S."/>
            <person name="Zhuang Y."/>
            <person name="Zou Y."/>
            <person name="Lindquist E.A."/>
            <person name="Grimwood J."/>
            <person name="Barry K."/>
            <person name="Rokhsar D.S."/>
            <person name="Schmutz J."/>
            <person name="Stiller J.W."/>
            <person name="Grossman A.R."/>
            <person name="Prochnik S.E."/>
        </authorList>
    </citation>
    <scope>NUCLEOTIDE SEQUENCE [LARGE SCALE GENOMIC DNA]</scope>
    <source>
        <strain evidence="2">4086291</strain>
    </source>
</reference>
<dbReference type="EMBL" id="KV918924">
    <property type="protein sequence ID" value="OSX74929.1"/>
    <property type="molecule type" value="Genomic_DNA"/>
</dbReference>
<evidence type="ECO:0000313" key="3">
    <source>
        <dbReference type="Proteomes" id="UP000218209"/>
    </source>
</evidence>
<gene>
    <name evidence="2" type="ORF">BU14_0261s0020</name>
</gene>
<name>A0A1X6P224_PORUM</name>
<sequence length="273" mass="28281">MVCVAVHLSSLFVKVFKDHFAAFHASGKKKCSCSDDRFDGAETANIKASKKGKSAGNQGKLTKAELLGAAVKARLKTMEAKHAARTAKSKADAATAAVSALPARSKADAEAAAKAAAKPPQLVKKKTKAPAAGGRKGGAMRPAASDALCVWERVSERVHINEVWARQPTPLLPTSTTLTVVSLSGAALSAAARASVAARVVLPPALLKDAFAALACAGRAAPSPSPDAANNKELAVRLNLGNYEPVFAFQSTLDQMCTVLAFNDAIQMSHNRG</sequence>
<organism evidence="2 3">
    <name type="scientific">Porphyra umbilicalis</name>
    <name type="common">Purple laver</name>
    <name type="synonym">Red alga</name>
    <dbReference type="NCBI Taxonomy" id="2786"/>
    <lineage>
        <taxon>Eukaryota</taxon>
        <taxon>Rhodophyta</taxon>
        <taxon>Bangiophyceae</taxon>
        <taxon>Bangiales</taxon>
        <taxon>Bangiaceae</taxon>
        <taxon>Porphyra</taxon>
    </lineage>
</organism>
<protein>
    <submittedName>
        <fullName evidence="2">Uncharacterized protein</fullName>
    </submittedName>
</protein>
<dbReference type="Proteomes" id="UP000218209">
    <property type="component" value="Unassembled WGS sequence"/>
</dbReference>
<dbReference type="AlphaFoldDB" id="A0A1X6P224"/>
<keyword evidence="3" id="KW-1185">Reference proteome</keyword>
<feature type="compositionally biased region" description="Low complexity" evidence="1">
    <location>
        <begin position="129"/>
        <end position="139"/>
    </location>
</feature>
<feature type="compositionally biased region" description="Low complexity" evidence="1">
    <location>
        <begin position="112"/>
        <end position="122"/>
    </location>
</feature>
<evidence type="ECO:0000256" key="1">
    <source>
        <dbReference type="SAM" id="MobiDB-lite"/>
    </source>
</evidence>
<evidence type="ECO:0000313" key="2">
    <source>
        <dbReference type="EMBL" id="OSX74929.1"/>
    </source>
</evidence>
<feature type="region of interest" description="Disordered" evidence="1">
    <location>
        <begin position="111"/>
        <end position="139"/>
    </location>
</feature>
<proteinExistence type="predicted"/>